<sequence>MTAHRVADARTTRALHDDIRDAAAELADPARRLLLRDDGSTTAHRAAPLLDQLAAARQHGATRSGTRRGPATAPVALEVVDLLARIEVESSAWCRYLTEQVPPADLRQRVHTIARAAGALTELDDLVPIHRFLSDWVRSILAVLDPPRRLHLAAACPVCEVRTVYRTDPTTGEAVLQPALWVDGTTGCTCLSCGHQWPTTHLEHLAAVLGCEPLDASATHQSGH</sequence>
<dbReference type="InterPro" id="IPR055764">
    <property type="entry name" value="DUF7340"/>
</dbReference>
<evidence type="ECO:0000259" key="1">
    <source>
        <dbReference type="Pfam" id="PF24029"/>
    </source>
</evidence>
<evidence type="ECO:0000313" key="6">
    <source>
        <dbReference type="Proteomes" id="UP000236729"/>
    </source>
</evidence>
<dbReference type="Proteomes" id="UP000236729">
    <property type="component" value="Unassembled WGS sequence"/>
</dbReference>
<dbReference type="RefSeq" id="WP_093354423.1">
    <property type="nucleotide sequence ID" value="NZ_FNVB01000008.1"/>
</dbReference>
<dbReference type="EMBL" id="FOME01000007">
    <property type="protein sequence ID" value="SFD94102.1"/>
    <property type="molecule type" value="Genomic_DNA"/>
</dbReference>
<dbReference type="Pfam" id="PF24029">
    <property type="entry name" value="DUF7340"/>
    <property type="match status" value="1"/>
</dbReference>
<dbReference type="AlphaFoldDB" id="A0A1H6E040"/>
<reference evidence="5 6" key="1">
    <citation type="submission" date="2016-10" db="EMBL/GenBank/DDBJ databases">
        <authorList>
            <person name="Varghese N."/>
            <person name="Submissions S."/>
        </authorList>
    </citation>
    <scope>NUCLEOTIDE SEQUENCE [LARGE SCALE GENOMIC DNA]</scope>
    <source>
        <strain evidence="6">ATCC 20501</strain>
        <strain evidence="4 5">CGMCC 4.3529</strain>
    </source>
</reference>
<dbReference type="Proteomes" id="UP000199690">
    <property type="component" value="Unassembled WGS sequence"/>
</dbReference>
<dbReference type="Pfam" id="PF24030">
    <property type="entry name" value="DUF7341"/>
    <property type="match status" value="1"/>
</dbReference>
<accession>A0A1I1WGB9</accession>
<feature type="domain" description="DUF7340" evidence="1">
    <location>
        <begin position="148"/>
        <end position="211"/>
    </location>
</feature>
<proteinExistence type="predicted"/>
<evidence type="ECO:0000313" key="3">
    <source>
        <dbReference type="EMBL" id="SEG90831.1"/>
    </source>
</evidence>
<gene>
    <name evidence="3" type="ORF">SAMN02982929_05321</name>
    <name evidence="4" type="ORF">SAMN05216506_107297</name>
</gene>
<protein>
    <submittedName>
        <fullName evidence="3">Uncharacterized protein</fullName>
    </submittedName>
</protein>
<dbReference type="EMBL" id="FNVB01000008">
    <property type="protein sequence ID" value="SEG90831.1"/>
    <property type="molecule type" value="Genomic_DNA"/>
</dbReference>
<name>A0A1H6E040_9PSEU</name>
<accession>A0A1H6E040</accession>
<evidence type="ECO:0000259" key="2">
    <source>
        <dbReference type="Pfam" id="PF24030"/>
    </source>
</evidence>
<evidence type="ECO:0000313" key="5">
    <source>
        <dbReference type="Proteomes" id="UP000199690"/>
    </source>
</evidence>
<reference evidence="3" key="2">
    <citation type="submission" date="2016-10" db="EMBL/GenBank/DDBJ databases">
        <authorList>
            <person name="de Groot N.N."/>
        </authorList>
    </citation>
    <scope>NUCLEOTIDE SEQUENCE [LARGE SCALE GENOMIC DNA]</scope>
    <source>
        <strain evidence="3">ATCC 20501</strain>
    </source>
</reference>
<keyword evidence="5" id="KW-1185">Reference proteome</keyword>
<evidence type="ECO:0000313" key="4">
    <source>
        <dbReference type="EMBL" id="SFD94102.1"/>
    </source>
</evidence>
<dbReference type="InterPro" id="IPR055765">
    <property type="entry name" value="DUF7341"/>
</dbReference>
<feature type="domain" description="DUF7341" evidence="2">
    <location>
        <begin position="13"/>
        <end position="143"/>
    </location>
</feature>
<organism evidence="3 6">
    <name type="scientific">Saccharopolyspora kobensis</name>
    <dbReference type="NCBI Taxonomy" id="146035"/>
    <lineage>
        <taxon>Bacteria</taxon>
        <taxon>Bacillati</taxon>
        <taxon>Actinomycetota</taxon>
        <taxon>Actinomycetes</taxon>
        <taxon>Pseudonocardiales</taxon>
        <taxon>Pseudonocardiaceae</taxon>
        <taxon>Saccharopolyspora</taxon>
    </lineage>
</organism>